<evidence type="ECO:0000313" key="2">
    <source>
        <dbReference type="EMBL" id="GAA2523155.1"/>
    </source>
</evidence>
<dbReference type="InterPro" id="IPR054695">
    <property type="entry name" value="Pierisin-like_dom"/>
</dbReference>
<keyword evidence="3" id="KW-1185">Reference proteome</keyword>
<dbReference type="Gene3D" id="3.90.210.10">
    <property type="entry name" value="Heat-Labile Enterotoxin, subunit A"/>
    <property type="match status" value="1"/>
</dbReference>
<gene>
    <name evidence="2" type="ORF">GCM10010201_21810</name>
</gene>
<sequence length="122" mass="13418">MLVHNCGERTLYRSDTRDPDEIFANGFESRGDNMDVLEHASGWSKDSGYVATATSEKVAIGRGGNVYEVRADGVDVNKEFPGNPFSHELEIAVPRRIAPECIVSCRPPDGMRVMNPNYRGGS</sequence>
<evidence type="ECO:0000313" key="3">
    <source>
        <dbReference type="Proteomes" id="UP001499978"/>
    </source>
</evidence>
<dbReference type="RefSeq" id="WP_344171875.1">
    <property type="nucleotide sequence ID" value="NZ_BAAARY010000008.1"/>
</dbReference>
<feature type="domain" description="Pierisin-like" evidence="1">
    <location>
        <begin position="11"/>
        <end position="110"/>
    </location>
</feature>
<evidence type="ECO:0000259" key="1">
    <source>
        <dbReference type="Pfam" id="PF22596"/>
    </source>
</evidence>
<protein>
    <recommendedName>
        <fullName evidence="1">Pierisin-like domain-containing protein</fullName>
    </recommendedName>
</protein>
<comment type="caution">
    <text evidence="2">The sequence shown here is derived from an EMBL/GenBank/DDBJ whole genome shotgun (WGS) entry which is preliminary data.</text>
</comment>
<reference evidence="3" key="1">
    <citation type="journal article" date="2019" name="Int. J. Syst. Evol. Microbiol.">
        <title>The Global Catalogue of Microorganisms (GCM) 10K type strain sequencing project: providing services to taxonomists for standard genome sequencing and annotation.</title>
        <authorList>
            <consortium name="The Broad Institute Genomics Platform"/>
            <consortium name="The Broad Institute Genome Sequencing Center for Infectious Disease"/>
            <person name="Wu L."/>
            <person name="Ma J."/>
        </authorList>
    </citation>
    <scope>NUCLEOTIDE SEQUENCE [LARGE SCALE GENOMIC DNA]</scope>
    <source>
        <strain evidence="3">JCM 3367</strain>
    </source>
</reference>
<accession>A0ABP6ATM9</accession>
<dbReference type="EMBL" id="BAAARY010000008">
    <property type="protein sequence ID" value="GAA2523155.1"/>
    <property type="molecule type" value="Genomic_DNA"/>
</dbReference>
<dbReference type="Proteomes" id="UP001499978">
    <property type="component" value="Unassembled WGS sequence"/>
</dbReference>
<dbReference type="SUPFAM" id="SSF56399">
    <property type="entry name" value="ADP-ribosylation"/>
    <property type="match status" value="1"/>
</dbReference>
<organism evidence="2 3">
    <name type="scientific">Pilimelia columellifera subsp. columellifera</name>
    <dbReference type="NCBI Taxonomy" id="706583"/>
    <lineage>
        <taxon>Bacteria</taxon>
        <taxon>Bacillati</taxon>
        <taxon>Actinomycetota</taxon>
        <taxon>Actinomycetes</taxon>
        <taxon>Micromonosporales</taxon>
        <taxon>Micromonosporaceae</taxon>
        <taxon>Pilimelia</taxon>
    </lineage>
</organism>
<proteinExistence type="predicted"/>
<name>A0ABP6ATM9_9ACTN</name>
<dbReference type="Pfam" id="PF22596">
    <property type="entry name" value="Scabin-like"/>
    <property type="match status" value="1"/>
</dbReference>